<keyword evidence="5" id="KW-0460">Magnesium</keyword>
<keyword evidence="4" id="KW-0378">Hydrolase</keyword>
<feature type="domain" description="Nudix hydrolase" evidence="7">
    <location>
        <begin position="42"/>
        <end position="174"/>
    </location>
</feature>
<dbReference type="Pfam" id="PF00293">
    <property type="entry name" value="NUDIX"/>
    <property type="match status" value="1"/>
</dbReference>
<dbReference type="Gene3D" id="3.90.79.10">
    <property type="entry name" value="Nucleoside Triphosphate Pyrophosphohydrolase"/>
    <property type="match status" value="1"/>
</dbReference>
<evidence type="ECO:0000313" key="8">
    <source>
        <dbReference type="EMBL" id="MCB6182257.1"/>
    </source>
</evidence>
<dbReference type="PANTHER" id="PTHR12992:SF11">
    <property type="entry name" value="MITOCHONDRIAL COENZYME A DIPHOSPHATASE NUDT8"/>
    <property type="match status" value="1"/>
</dbReference>
<evidence type="ECO:0000313" key="9">
    <source>
        <dbReference type="Proteomes" id="UP001165395"/>
    </source>
</evidence>
<keyword evidence="6" id="KW-0464">Manganese</keyword>
<dbReference type="EMBL" id="JAJBZT010000001">
    <property type="protein sequence ID" value="MCB6182257.1"/>
    <property type="molecule type" value="Genomic_DNA"/>
</dbReference>
<protein>
    <submittedName>
        <fullName evidence="8">CoA pyrophosphatase</fullName>
    </submittedName>
</protein>
<organism evidence="8 9">
    <name type="scientific">Leeia speluncae</name>
    <dbReference type="NCBI Taxonomy" id="2884804"/>
    <lineage>
        <taxon>Bacteria</taxon>
        <taxon>Pseudomonadati</taxon>
        <taxon>Pseudomonadota</taxon>
        <taxon>Betaproteobacteria</taxon>
        <taxon>Neisseriales</taxon>
        <taxon>Leeiaceae</taxon>
        <taxon>Leeia</taxon>
    </lineage>
</organism>
<sequence>MNTFQLWSAIDRLNKEELTQLLTSCFSRSLSNPTLVEPASELRQAAVLIPFIIDDGKINILLTKRSLNLPSHQGQVCFPGGKVDLSDRSTTETALRETFEEIGIAREDIRPIGALLPLPTVSQFNIHPIIGLISRKAHYNLSTSEVEQVFELPLLQLLNPDALKKEKIIRWQKEHTIHVIAYNGFYIWGATASLLVQLRELILSNASFAELATLPR</sequence>
<dbReference type="NCBIfam" id="NF007980">
    <property type="entry name" value="PRK10707.1"/>
    <property type="match status" value="1"/>
</dbReference>
<dbReference type="PROSITE" id="PS51462">
    <property type="entry name" value="NUDIX"/>
    <property type="match status" value="1"/>
</dbReference>
<dbReference type="RefSeq" id="WP_227177819.1">
    <property type="nucleotide sequence ID" value="NZ_JAJBZT010000001.1"/>
</dbReference>
<evidence type="ECO:0000256" key="3">
    <source>
        <dbReference type="ARBA" id="ARBA00022723"/>
    </source>
</evidence>
<dbReference type="CDD" id="cd03426">
    <property type="entry name" value="NUDIX_CoAse_Nudt7"/>
    <property type="match status" value="1"/>
</dbReference>
<evidence type="ECO:0000259" key="7">
    <source>
        <dbReference type="PROSITE" id="PS51462"/>
    </source>
</evidence>
<dbReference type="InterPro" id="IPR045121">
    <property type="entry name" value="CoAse"/>
</dbReference>
<comment type="caution">
    <text evidence="8">The sequence shown here is derived from an EMBL/GenBank/DDBJ whole genome shotgun (WGS) entry which is preliminary data.</text>
</comment>
<evidence type="ECO:0000256" key="2">
    <source>
        <dbReference type="ARBA" id="ARBA00001946"/>
    </source>
</evidence>
<dbReference type="InterPro" id="IPR000086">
    <property type="entry name" value="NUDIX_hydrolase_dom"/>
</dbReference>
<keyword evidence="3" id="KW-0479">Metal-binding</keyword>
<evidence type="ECO:0000256" key="6">
    <source>
        <dbReference type="ARBA" id="ARBA00023211"/>
    </source>
</evidence>
<dbReference type="PANTHER" id="PTHR12992">
    <property type="entry name" value="NUDIX HYDROLASE"/>
    <property type="match status" value="1"/>
</dbReference>
<dbReference type="Proteomes" id="UP001165395">
    <property type="component" value="Unassembled WGS sequence"/>
</dbReference>
<accession>A0ABS8D238</accession>
<comment type="cofactor">
    <cofactor evidence="1">
        <name>Mn(2+)</name>
        <dbReference type="ChEBI" id="CHEBI:29035"/>
    </cofactor>
</comment>
<name>A0ABS8D238_9NEIS</name>
<dbReference type="InterPro" id="IPR015797">
    <property type="entry name" value="NUDIX_hydrolase-like_dom_sf"/>
</dbReference>
<evidence type="ECO:0000256" key="5">
    <source>
        <dbReference type="ARBA" id="ARBA00022842"/>
    </source>
</evidence>
<gene>
    <name evidence="8" type="ORF">LIN78_01630</name>
</gene>
<comment type="cofactor">
    <cofactor evidence="2">
        <name>Mg(2+)</name>
        <dbReference type="ChEBI" id="CHEBI:18420"/>
    </cofactor>
</comment>
<proteinExistence type="predicted"/>
<evidence type="ECO:0000256" key="1">
    <source>
        <dbReference type="ARBA" id="ARBA00001936"/>
    </source>
</evidence>
<dbReference type="SUPFAM" id="SSF55811">
    <property type="entry name" value="Nudix"/>
    <property type="match status" value="1"/>
</dbReference>
<evidence type="ECO:0000256" key="4">
    <source>
        <dbReference type="ARBA" id="ARBA00022801"/>
    </source>
</evidence>
<keyword evidence="9" id="KW-1185">Reference proteome</keyword>
<reference evidence="8" key="1">
    <citation type="submission" date="2021-10" db="EMBL/GenBank/DDBJ databases">
        <title>The complete genome sequence of Leeia sp. TBRC 13508.</title>
        <authorList>
            <person name="Charoenyingcharoen P."/>
            <person name="Yukphan P."/>
        </authorList>
    </citation>
    <scope>NUCLEOTIDE SEQUENCE</scope>
    <source>
        <strain evidence="8">TBRC 13508</strain>
    </source>
</reference>